<evidence type="ECO:0000313" key="2">
    <source>
        <dbReference type="Proteomes" id="UP001159363"/>
    </source>
</evidence>
<name>A0ABQ9I2P2_9NEOP</name>
<keyword evidence="2" id="KW-1185">Reference proteome</keyword>
<gene>
    <name evidence="1" type="ORF">PR048_010386</name>
</gene>
<protein>
    <submittedName>
        <fullName evidence="1">Uncharacterized protein</fullName>
    </submittedName>
</protein>
<organism evidence="1 2">
    <name type="scientific">Dryococelus australis</name>
    <dbReference type="NCBI Taxonomy" id="614101"/>
    <lineage>
        <taxon>Eukaryota</taxon>
        <taxon>Metazoa</taxon>
        <taxon>Ecdysozoa</taxon>
        <taxon>Arthropoda</taxon>
        <taxon>Hexapoda</taxon>
        <taxon>Insecta</taxon>
        <taxon>Pterygota</taxon>
        <taxon>Neoptera</taxon>
        <taxon>Polyneoptera</taxon>
        <taxon>Phasmatodea</taxon>
        <taxon>Verophasmatodea</taxon>
        <taxon>Anareolatae</taxon>
        <taxon>Phasmatidae</taxon>
        <taxon>Eurycanthinae</taxon>
        <taxon>Dryococelus</taxon>
    </lineage>
</organism>
<proteinExistence type="predicted"/>
<reference evidence="1 2" key="1">
    <citation type="submission" date="2023-02" db="EMBL/GenBank/DDBJ databases">
        <title>LHISI_Scaffold_Assembly.</title>
        <authorList>
            <person name="Stuart O.P."/>
            <person name="Cleave R."/>
            <person name="Magrath M.J.L."/>
            <person name="Mikheyev A.S."/>
        </authorList>
    </citation>
    <scope>NUCLEOTIDE SEQUENCE [LARGE SCALE GENOMIC DNA]</scope>
    <source>
        <strain evidence="1">Daus_M_001</strain>
        <tissue evidence="1">Leg muscle</tissue>
    </source>
</reference>
<dbReference type="EMBL" id="JARBHB010000003">
    <property type="protein sequence ID" value="KAJ8890877.1"/>
    <property type="molecule type" value="Genomic_DNA"/>
</dbReference>
<evidence type="ECO:0000313" key="1">
    <source>
        <dbReference type="EMBL" id="KAJ8890877.1"/>
    </source>
</evidence>
<sequence length="264" mass="29085">MDTTRIVSVSSTRLAGAWGWWEIEGIDDIYRLAPINSPAHRTRETYRTAQKFTPKISASAAGPHPRLPHARRQFKAVLASYRSNETCDLFISANLVRFLAGVLSDFRMWESCRTMPLVGGISRENSRFPRLIGSQDIDVKPVLSPGSIPDEMCAVVEKKNSFGWGRGRCEGPLSQSHGQQAASVKRAHTTRTCMHTHTHVAVWSLPPTLTSTPLPVLRRALQLAMQIIVTRCSVEGHFTNGRSNTVLYRLCRHSAAAAAAAAGI</sequence>
<dbReference type="Proteomes" id="UP001159363">
    <property type="component" value="Chromosome 3"/>
</dbReference>
<comment type="caution">
    <text evidence="1">The sequence shown here is derived from an EMBL/GenBank/DDBJ whole genome shotgun (WGS) entry which is preliminary data.</text>
</comment>
<accession>A0ABQ9I2P2</accession>